<accession>Q5P0Q3</accession>
<proteinExistence type="inferred from homology"/>
<dbReference type="AlphaFoldDB" id="Q5P0Q3"/>
<dbReference type="HOGENOM" id="CLU_099590_2_0_4"/>
<evidence type="ECO:0000313" key="4">
    <source>
        <dbReference type="EMBL" id="CAI09111.1"/>
    </source>
</evidence>
<reference evidence="4 5" key="1">
    <citation type="journal article" date="2005" name="Arch. Microbiol.">
        <title>The genome sequence of an anaerobic aromatic-degrading denitrifying bacterium, strain EbN1.</title>
        <authorList>
            <person name="Rabus R."/>
            <person name="Kube M."/>
            <person name="Heider J."/>
            <person name="Beck A."/>
            <person name="Heitmann K."/>
            <person name="Widdel F."/>
            <person name="Reinhardt R."/>
        </authorList>
    </citation>
    <scope>NUCLEOTIDE SEQUENCE [LARGE SCALE GENOMIC DNA]</scope>
    <source>
        <strain evidence="4 5">EbN1</strain>
    </source>
</reference>
<gene>
    <name evidence="4" type="ORF">ebA5263</name>
</gene>
<dbReference type="SUPFAM" id="SSF54427">
    <property type="entry name" value="NTF2-like"/>
    <property type="match status" value="1"/>
</dbReference>
<dbReference type="KEGG" id="eba:ebA5263"/>
<evidence type="ECO:0000256" key="1">
    <source>
        <dbReference type="ARBA" id="ARBA00010839"/>
    </source>
</evidence>
<dbReference type="EMBL" id="CR555306">
    <property type="protein sequence ID" value="CAI09111.1"/>
    <property type="molecule type" value="Genomic_DNA"/>
</dbReference>
<dbReference type="STRING" id="76114.ebA5263"/>
<evidence type="ECO:0000313" key="5">
    <source>
        <dbReference type="Proteomes" id="UP000006552"/>
    </source>
</evidence>
<organism evidence="4 5">
    <name type="scientific">Aromatoleum aromaticum (strain DSM 19018 / LMG 30748 / EbN1)</name>
    <name type="common">Azoarcus sp. (strain EbN1)</name>
    <dbReference type="NCBI Taxonomy" id="76114"/>
    <lineage>
        <taxon>Bacteria</taxon>
        <taxon>Pseudomonadati</taxon>
        <taxon>Pseudomonadota</taxon>
        <taxon>Betaproteobacteria</taxon>
        <taxon>Rhodocyclales</taxon>
        <taxon>Rhodocyclaceae</taxon>
        <taxon>Aromatoleum</taxon>
    </lineage>
</organism>
<dbReference type="Pfam" id="PF02810">
    <property type="entry name" value="SEC-C"/>
    <property type="match status" value="1"/>
</dbReference>
<dbReference type="RefSeq" id="WP_011238790.1">
    <property type="nucleotide sequence ID" value="NC_006513.1"/>
</dbReference>
<dbReference type="InterPro" id="IPR004027">
    <property type="entry name" value="SEC_C_motif"/>
</dbReference>
<dbReference type="HAMAP" id="MF_00612">
    <property type="entry name" value="UPF0225"/>
    <property type="match status" value="1"/>
</dbReference>
<dbReference type="InterPro" id="IPR032710">
    <property type="entry name" value="NTF2-like_dom_sf"/>
</dbReference>
<dbReference type="Proteomes" id="UP000006552">
    <property type="component" value="Chromosome"/>
</dbReference>
<evidence type="ECO:0000259" key="3">
    <source>
        <dbReference type="Pfam" id="PF17775"/>
    </source>
</evidence>
<evidence type="ECO:0000256" key="2">
    <source>
        <dbReference type="HAMAP-Rule" id="MF_00612"/>
    </source>
</evidence>
<sequence length="131" mass="14784">MRRTASLPCPCQSGRSFDDCCAPLIAGQLLPDTAEALMRSRYTAFTVGDEAYLLASWHPSSRPAAIDFTAEPARKWIGLQIRHYVQTGTDTAVVEFVARYRVGGRAHRLHETSRFVRTEGRWQYVEGDIHE</sequence>
<keyword evidence="5" id="KW-1185">Reference proteome</keyword>
<comment type="similarity">
    <text evidence="1 2">Belongs to the UPF0225 family.</text>
</comment>
<dbReference type="InterPro" id="IPR023006">
    <property type="entry name" value="YchJ-like"/>
</dbReference>
<protein>
    <recommendedName>
        <fullName evidence="2">UPF0225 protein ebA5263</fullName>
    </recommendedName>
</protein>
<name>Q5P0Q3_AROAE</name>
<dbReference type="eggNOG" id="COG3012">
    <property type="taxonomic scope" value="Bacteria"/>
</dbReference>
<dbReference type="Gene3D" id="3.10.450.50">
    <property type="match status" value="1"/>
</dbReference>
<dbReference type="OrthoDB" id="21421at2"/>
<dbReference type="Pfam" id="PF17775">
    <property type="entry name" value="YchJ_M-like"/>
    <property type="match status" value="1"/>
</dbReference>
<dbReference type="InterPro" id="IPR048469">
    <property type="entry name" value="YchJ-like_M"/>
</dbReference>
<feature type="domain" description="YchJ-like middle NTF2-like" evidence="3">
    <location>
        <begin position="33"/>
        <end position="127"/>
    </location>
</feature>